<proteinExistence type="predicted"/>
<dbReference type="Gene3D" id="3.40.50.1820">
    <property type="entry name" value="alpha/beta hydrolase"/>
    <property type="match status" value="1"/>
</dbReference>
<reference evidence="3 4" key="1">
    <citation type="journal article" date="2017" name="Poromechanics V (2013)">
        <title>Genomic Characterization of the Arsenic-Tolerant Actinobacterium, &lt;i&gt;Rhodococcus erythropolis&lt;/i&gt; S43.</title>
        <authorList>
            <person name="Retamal-Morales G."/>
            <person name="Mehnert M."/>
            <person name="Schwabe R."/>
            <person name="Tischler D."/>
            <person name="Schloemann M."/>
            <person name="Levican G.J."/>
        </authorList>
    </citation>
    <scope>NUCLEOTIDE SEQUENCE [LARGE SCALE GENOMIC DNA]</scope>
    <source>
        <strain evidence="3 4">S43</strain>
    </source>
</reference>
<dbReference type="PANTHER" id="PTHR48081:SF13">
    <property type="entry name" value="ALPHA_BETA HYDROLASE"/>
    <property type="match status" value="1"/>
</dbReference>
<accession>A0A5N5E8A2</accession>
<dbReference type="SUPFAM" id="SSF53474">
    <property type="entry name" value="alpha/beta-Hydrolases"/>
    <property type="match status" value="1"/>
</dbReference>
<evidence type="ECO:0000259" key="2">
    <source>
        <dbReference type="Pfam" id="PF20434"/>
    </source>
</evidence>
<evidence type="ECO:0000313" key="4">
    <source>
        <dbReference type="Proteomes" id="UP000325576"/>
    </source>
</evidence>
<evidence type="ECO:0000256" key="1">
    <source>
        <dbReference type="ARBA" id="ARBA00022801"/>
    </source>
</evidence>
<organism evidence="3 4">
    <name type="scientific">Rhodococcus erythropolis</name>
    <name type="common">Arthrobacter picolinophilus</name>
    <dbReference type="NCBI Taxonomy" id="1833"/>
    <lineage>
        <taxon>Bacteria</taxon>
        <taxon>Bacillati</taxon>
        <taxon>Actinomycetota</taxon>
        <taxon>Actinomycetes</taxon>
        <taxon>Mycobacteriales</taxon>
        <taxon>Nocardiaceae</taxon>
        <taxon>Rhodococcus</taxon>
        <taxon>Rhodococcus erythropolis group</taxon>
    </lineage>
</organism>
<feature type="domain" description="BD-FAE-like" evidence="2">
    <location>
        <begin position="45"/>
        <end position="241"/>
    </location>
</feature>
<dbReference type="Pfam" id="PF20434">
    <property type="entry name" value="BD-FAE"/>
    <property type="match status" value="1"/>
</dbReference>
<name>A0A5N5E8A2_RHOER</name>
<dbReference type="Proteomes" id="UP000325576">
    <property type="component" value="Unassembled WGS sequence"/>
</dbReference>
<dbReference type="EMBL" id="MRBO01000190">
    <property type="protein sequence ID" value="KAB2586437.1"/>
    <property type="molecule type" value="Genomic_DNA"/>
</dbReference>
<keyword evidence="1 3" id="KW-0378">Hydrolase</keyword>
<comment type="caution">
    <text evidence="3">The sequence shown here is derived from an EMBL/GenBank/DDBJ whole genome shotgun (WGS) entry which is preliminary data.</text>
</comment>
<sequence length="288" mass="30248">MARYLAVALVCIFTLVISVASASGLDRDIPPVRIAYAAAADTFGDLYLPPGSDGDLPVVVLIHGGGWAQKSNLEYAGAWAKTLTPYGIAVWNIEYRRIGGQGGWPTTLSDTVAATNALAGIVQEKASGRLDLGRVHIAGYSAGGQLAAWVASRPQQDTDAPAPDLTVPIRSATIMAGVFDMTLAATAGKDRFVRNLLGGMPVDHPDRYRIASPIEHLPTGLPVTAIHGLGDKVVSVEQSRRYARAARAAGDVVDLIELPGVGHGDFGNPTTNAWAITKQAIIDHVNTP</sequence>
<dbReference type="GO" id="GO:0016787">
    <property type="term" value="F:hydrolase activity"/>
    <property type="evidence" value="ECO:0007669"/>
    <property type="project" value="UniProtKB-KW"/>
</dbReference>
<dbReference type="InterPro" id="IPR029058">
    <property type="entry name" value="AB_hydrolase_fold"/>
</dbReference>
<dbReference type="RefSeq" id="WP_046379498.1">
    <property type="nucleotide sequence ID" value="NZ_CP011295.1"/>
</dbReference>
<dbReference type="KEGG" id="reb:XU06_27015"/>
<evidence type="ECO:0000313" key="3">
    <source>
        <dbReference type="EMBL" id="KAB2586437.1"/>
    </source>
</evidence>
<gene>
    <name evidence="3" type="ORF">BS297_05270</name>
</gene>
<protein>
    <submittedName>
        <fullName evidence="3">Alpha/beta hydrolase</fullName>
    </submittedName>
</protein>
<dbReference type="AlphaFoldDB" id="A0A5N5E8A2"/>
<dbReference type="InterPro" id="IPR049492">
    <property type="entry name" value="BD-FAE-like_dom"/>
</dbReference>
<dbReference type="InterPro" id="IPR050300">
    <property type="entry name" value="GDXG_lipolytic_enzyme"/>
</dbReference>
<dbReference type="PANTHER" id="PTHR48081">
    <property type="entry name" value="AB HYDROLASE SUPERFAMILY PROTEIN C4A8.06C"/>
    <property type="match status" value="1"/>
</dbReference>